<sequence>MQPTRRDNASGHPIGNESLPLLAGAAVGVGGVGAVLALADIASPVRAPFTFFFLLAAPAAALAGALRSLDPLSRAVVAAGGTIVIDLLVAQGLLALHMWSVRGGVAVIAALSAALFLLPLLRHSLARAERRRTP</sequence>
<feature type="transmembrane region" description="Helical" evidence="1">
    <location>
        <begin position="103"/>
        <end position="121"/>
    </location>
</feature>
<dbReference type="OrthoDB" id="4330123at2"/>
<protein>
    <submittedName>
        <fullName evidence="2">Uncharacterized protein</fullName>
    </submittedName>
</protein>
<keyword evidence="1" id="KW-0812">Transmembrane</keyword>
<dbReference type="AlphaFoldDB" id="A0A239JYL2"/>
<dbReference type="Proteomes" id="UP000198280">
    <property type="component" value="Unassembled WGS sequence"/>
</dbReference>
<evidence type="ECO:0000256" key="1">
    <source>
        <dbReference type="SAM" id="Phobius"/>
    </source>
</evidence>
<organism evidence="2 3">
    <name type="scientific">Actinacidiphila glaucinigra</name>
    <dbReference type="NCBI Taxonomy" id="235986"/>
    <lineage>
        <taxon>Bacteria</taxon>
        <taxon>Bacillati</taxon>
        <taxon>Actinomycetota</taxon>
        <taxon>Actinomycetes</taxon>
        <taxon>Kitasatosporales</taxon>
        <taxon>Streptomycetaceae</taxon>
        <taxon>Actinacidiphila</taxon>
    </lineage>
</organism>
<feature type="transmembrane region" description="Helical" evidence="1">
    <location>
        <begin position="75"/>
        <end position="97"/>
    </location>
</feature>
<reference evidence="2 3" key="1">
    <citation type="submission" date="2017-06" db="EMBL/GenBank/DDBJ databases">
        <authorList>
            <person name="Kim H.J."/>
            <person name="Triplett B.A."/>
        </authorList>
    </citation>
    <scope>NUCLEOTIDE SEQUENCE [LARGE SCALE GENOMIC DNA]</scope>
    <source>
        <strain evidence="2 3">CGMCC 4.1858</strain>
    </source>
</reference>
<dbReference type="EMBL" id="FZOF01000014">
    <property type="protein sequence ID" value="SNT10880.1"/>
    <property type="molecule type" value="Genomic_DNA"/>
</dbReference>
<gene>
    <name evidence="2" type="ORF">SAMN05216252_114100</name>
</gene>
<feature type="transmembrane region" description="Helical" evidence="1">
    <location>
        <begin position="21"/>
        <end position="39"/>
    </location>
</feature>
<keyword evidence="1" id="KW-1133">Transmembrane helix</keyword>
<name>A0A239JYL2_9ACTN</name>
<feature type="transmembrane region" description="Helical" evidence="1">
    <location>
        <begin position="45"/>
        <end position="63"/>
    </location>
</feature>
<keyword evidence="3" id="KW-1185">Reference proteome</keyword>
<evidence type="ECO:0000313" key="2">
    <source>
        <dbReference type="EMBL" id="SNT10880.1"/>
    </source>
</evidence>
<keyword evidence="1" id="KW-0472">Membrane</keyword>
<accession>A0A239JYL2</accession>
<proteinExistence type="predicted"/>
<evidence type="ECO:0000313" key="3">
    <source>
        <dbReference type="Proteomes" id="UP000198280"/>
    </source>
</evidence>